<keyword evidence="3" id="KW-1185">Reference proteome</keyword>
<protein>
    <submittedName>
        <fullName evidence="2">Uncharacterized protein</fullName>
    </submittedName>
</protein>
<dbReference type="EMBL" id="JNVU01000009">
    <property type="protein sequence ID" value="KEI45811.1"/>
    <property type="molecule type" value="Genomic_DNA"/>
</dbReference>
<feature type="region of interest" description="Disordered" evidence="1">
    <location>
        <begin position="38"/>
        <end position="68"/>
    </location>
</feature>
<sequence>MPVQNAAAQPWRALVQHQSDVFDVAPRLNGSRCVQRGQRGVLPRRKGSRRAGGERCAGATDRRGNPIA</sequence>
<evidence type="ECO:0000313" key="3">
    <source>
        <dbReference type="Proteomes" id="UP000031419"/>
    </source>
</evidence>
<accession>A0A073B2M2</accession>
<organism evidence="2 3">
    <name type="scientific">Saccharopolyspora rectivirgula</name>
    <dbReference type="NCBI Taxonomy" id="28042"/>
    <lineage>
        <taxon>Bacteria</taxon>
        <taxon>Bacillati</taxon>
        <taxon>Actinomycetota</taxon>
        <taxon>Actinomycetes</taxon>
        <taxon>Pseudonocardiales</taxon>
        <taxon>Pseudonocardiaceae</taxon>
        <taxon>Saccharopolyspora</taxon>
    </lineage>
</organism>
<gene>
    <name evidence="2" type="ORF">GU90_02735</name>
</gene>
<proteinExistence type="predicted"/>
<reference evidence="2 3" key="1">
    <citation type="submission" date="2014-06" db="EMBL/GenBank/DDBJ databases">
        <title>Saccharopolyspora rectivirgula DSM-43113 Genome sequencing.</title>
        <authorList>
            <person name="Barrera C."/>
            <person name="Millon L."/>
            <person name="Rognon B."/>
            <person name="Zaugg C."/>
            <person name="Monod M."/>
        </authorList>
    </citation>
    <scope>NUCLEOTIDE SEQUENCE [LARGE SCALE GENOMIC DNA]</scope>
    <source>
        <strain evidence="2 3">DSM 43113</strain>
    </source>
</reference>
<dbReference type="Proteomes" id="UP000031419">
    <property type="component" value="Unassembled WGS sequence"/>
</dbReference>
<evidence type="ECO:0000256" key="1">
    <source>
        <dbReference type="SAM" id="MobiDB-lite"/>
    </source>
</evidence>
<comment type="caution">
    <text evidence="2">The sequence shown here is derived from an EMBL/GenBank/DDBJ whole genome shotgun (WGS) entry which is preliminary data.</text>
</comment>
<dbReference type="AlphaFoldDB" id="A0A073B2M2"/>
<name>A0A073B2M2_9PSEU</name>
<evidence type="ECO:0000313" key="2">
    <source>
        <dbReference type="EMBL" id="KEI45811.1"/>
    </source>
</evidence>